<keyword evidence="1" id="KW-0812">Transmembrane</keyword>
<comment type="caution">
    <text evidence="3">The sequence shown here is derived from an EMBL/GenBank/DDBJ whole genome shotgun (WGS) entry which is preliminary data.</text>
</comment>
<keyword evidence="4" id="KW-1185">Reference proteome</keyword>
<evidence type="ECO:0000256" key="2">
    <source>
        <dbReference type="SAM" id="SignalP"/>
    </source>
</evidence>
<feature type="signal peptide" evidence="2">
    <location>
        <begin position="1"/>
        <end position="22"/>
    </location>
</feature>
<sequence length="238" mass="27252">MIRKQFYLLLICCLTCATTALAQRTQPYFIKLHTGEVIMANKIQLKSPLFKSNYFLLDDSLSYSPAMVTSFQNNDGYYARIEPGNHPDAFAKRILEGPRIDKFYTSRLTYEGYSYSPYGYGMPRTSRRRVYYFSKDEGPLYHYNYENLQMALGDNPSSMVLLHRYKREKVIDTGVTIVGAGLMALGIINSERTMEGDLKLSPMLYAGAGVLGGQLVINLFRKDKLMQAIQIYNYQVKQ</sequence>
<evidence type="ECO:0000256" key="1">
    <source>
        <dbReference type="SAM" id="Phobius"/>
    </source>
</evidence>
<feature type="chain" id="PRO_5025534295" evidence="2">
    <location>
        <begin position="23"/>
        <end position="238"/>
    </location>
</feature>
<dbReference type="RefSeq" id="WP_163911669.1">
    <property type="nucleotide sequence ID" value="NZ_JAAGWD010000001.1"/>
</dbReference>
<accession>A0A6B3LN04</accession>
<organism evidence="3 4">
    <name type="scientific">Pontibacter burrus</name>
    <dbReference type="NCBI Taxonomy" id="2704466"/>
    <lineage>
        <taxon>Bacteria</taxon>
        <taxon>Pseudomonadati</taxon>
        <taxon>Bacteroidota</taxon>
        <taxon>Cytophagia</taxon>
        <taxon>Cytophagales</taxon>
        <taxon>Hymenobacteraceae</taxon>
        <taxon>Pontibacter</taxon>
    </lineage>
</organism>
<feature type="transmembrane region" description="Helical" evidence="1">
    <location>
        <begin position="202"/>
        <end position="220"/>
    </location>
</feature>
<dbReference type="AlphaFoldDB" id="A0A6B3LN04"/>
<evidence type="ECO:0000313" key="3">
    <source>
        <dbReference type="EMBL" id="NEM96445.1"/>
    </source>
</evidence>
<keyword evidence="2" id="KW-0732">Signal</keyword>
<proteinExistence type="predicted"/>
<name>A0A6B3LN04_9BACT</name>
<evidence type="ECO:0000313" key="4">
    <source>
        <dbReference type="Proteomes" id="UP000474777"/>
    </source>
</evidence>
<reference evidence="3 4" key="1">
    <citation type="submission" date="2020-02" db="EMBL/GenBank/DDBJ databases">
        <authorList>
            <person name="Kim M.K."/>
        </authorList>
    </citation>
    <scope>NUCLEOTIDE SEQUENCE [LARGE SCALE GENOMIC DNA]</scope>
    <source>
        <strain evidence="3 4">BT327</strain>
    </source>
</reference>
<dbReference type="EMBL" id="JAAGWD010000001">
    <property type="protein sequence ID" value="NEM96445.1"/>
    <property type="molecule type" value="Genomic_DNA"/>
</dbReference>
<keyword evidence="1" id="KW-1133">Transmembrane helix</keyword>
<keyword evidence="1" id="KW-0472">Membrane</keyword>
<protein>
    <submittedName>
        <fullName evidence="3">Uncharacterized protein</fullName>
    </submittedName>
</protein>
<dbReference type="Proteomes" id="UP000474777">
    <property type="component" value="Unassembled WGS sequence"/>
</dbReference>
<gene>
    <name evidence="3" type="ORF">GXP69_01945</name>
</gene>